<evidence type="ECO:0000256" key="6">
    <source>
        <dbReference type="PIRSR" id="PIRSR601461-1"/>
    </source>
</evidence>
<dbReference type="EMBL" id="PKPP01014634">
    <property type="protein sequence ID" value="PWA39443.1"/>
    <property type="molecule type" value="Genomic_DNA"/>
</dbReference>
<evidence type="ECO:0000256" key="7">
    <source>
        <dbReference type="SAM" id="SignalP"/>
    </source>
</evidence>
<keyword evidence="10" id="KW-1185">Reference proteome</keyword>
<dbReference type="PANTHER" id="PTHR47967:SF19">
    <property type="entry name" value="NEPENTHESIN"/>
    <property type="match status" value="1"/>
</dbReference>
<dbReference type="GO" id="GO:0005576">
    <property type="term" value="C:extracellular region"/>
    <property type="evidence" value="ECO:0007669"/>
    <property type="project" value="TreeGrafter"/>
</dbReference>
<keyword evidence="4" id="KW-0378">Hydrolase</keyword>
<dbReference type="InterPro" id="IPR051708">
    <property type="entry name" value="Plant_Aspart_Prot_A1"/>
</dbReference>
<dbReference type="AlphaFoldDB" id="A0A2U1KRW6"/>
<keyword evidence="2" id="KW-0645">Protease</keyword>
<feature type="signal peptide" evidence="7">
    <location>
        <begin position="1"/>
        <end position="22"/>
    </location>
</feature>
<sequence>MASSIFFVSPILLVILFHLLLAKDPTCYASIPTVGTQPGLRVSLTLVGLSINRPINRYTQNALSNDRNGEENYPGLPVTSTMKEVRDVYTMNISLGTPPVSFLAIMDTGSDLIWTKCKQDKKPFSHHFDPSKSSSYVKANKSCDDYQLSDCKQNYGDGSDVNVTLGQETITIGSTKIPDVIFACGIPSDKQFENYDGVLGMGRGDLSLVSKLDKHVFLYCLASRFDQLEVSKQSILLTESRASSALANTKTSIQTMPLIKQEGKPYYYISLEGISVGGTRLPVTKSDFAINNAYKDNGGMIIDSGTTFTYLEERIVDMIYNEFINQTKLQKLSSSHNSYYKGLQHCFKPPNKNNIIPNLVFHFEGAKWELPRENYIYEKEGNAKACLAFIANKESDKQSIFGNMQQQNMMVVYDLDSNNLSFGPAKCDEL</sequence>
<dbReference type="InterPro" id="IPR033121">
    <property type="entry name" value="PEPTIDASE_A1"/>
</dbReference>
<dbReference type="PANTHER" id="PTHR47967">
    <property type="entry name" value="OS07G0603500 PROTEIN-RELATED"/>
    <property type="match status" value="1"/>
</dbReference>
<dbReference type="CDD" id="cd05476">
    <property type="entry name" value="pepsin_A_like_plant"/>
    <property type="match status" value="1"/>
</dbReference>
<evidence type="ECO:0000256" key="4">
    <source>
        <dbReference type="ARBA" id="ARBA00022801"/>
    </source>
</evidence>
<proteinExistence type="inferred from homology"/>
<feature type="active site" evidence="6">
    <location>
        <position position="303"/>
    </location>
</feature>
<dbReference type="InterPro" id="IPR021109">
    <property type="entry name" value="Peptidase_aspartic_dom_sf"/>
</dbReference>
<protein>
    <submittedName>
        <fullName evidence="9">Aspartic peptidase A1 family</fullName>
    </submittedName>
</protein>
<evidence type="ECO:0000256" key="3">
    <source>
        <dbReference type="ARBA" id="ARBA00022750"/>
    </source>
</evidence>
<dbReference type="InterPro" id="IPR032799">
    <property type="entry name" value="TAXi_C"/>
</dbReference>
<feature type="domain" description="Peptidase A1" evidence="8">
    <location>
        <begin position="89"/>
        <end position="423"/>
    </location>
</feature>
<dbReference type="FunFam" id="2.40.70.10:FF:000033">
    <property type="entry name" value="Aspartyl protease family protein"/>
    <property type="match status" value="1"/>
</dbReference>
<dbReference type="Pfam" id="PF14543">
    <property type="entry name" value="TAXi_N"/>
    <property type="match status" value="1"/>
</dbReference>
<gene>
    <name evidence="9" type="ORF">CTI12_AA571920</name>
</gene>
<accession>A0A2U1KRW6</accession>
<dbReference type="Gene3D" id="2.40.70.10">
    <property type="entry name" value="Acid Proteases"/>
    <property type="match status" value="2"/>
</dbReference>
<keyword evidence="3" id="KW-0064">Aspartyl protease</keyword>
<dbReference type="Pfam" id="PF14541">
    <property type="entry name" value="TAXi_C"/>
    <property type="match status" value="1"/>
</dbReference>
<organism evidence="9 10">
    <name type="scientific">Artemisia annua</name>
    <name type="common">Sweet wormwood</name>
    <dbReference type="NCBI Taxonomy" id="35608"/>
    <lineage>
        <taxon>Eukaryota</taxon>
        <taxon>Viridiplantae</taxon>
        <taxon>Streptophyta</taxon>
        <taxon>Embryophyta</taxon>
        <taxon>Tracheophyta</taxon>
        <taxon>Spermatophyta</taxon>
        <taxon>Magnoliopsida</taxon>
        <taxon>eudicotyledons</taxon>
        <taxon>Gunneridae</taxon>
        <taxon>Pentapetalae</taxon>
        <taxon>asterids</taxon>
        <taxon>campanulids</taxon>
        <taxon>Asterales</taxon>
        <taxon>Asteraceae</taxon>
        <taxon>Asteroideae</taxon>
        <taxon>Anthemideae</taxon>
        <taxon>Artemisiinae</taxon>
        <taxon>Artemisia</taxon>
    </lineage>
</organism>
<comment type="similarity">
    <text evidence="1">Belongs to the peptidase A1 family.</text>
</comment>
<keyword evidence="5" id="KW-0325">Glycoprotein</keyword>
<comment type="caution">
    <text evidence="9">The sequence shown here is derived from an EMBL/GenBank/DDBJ whole genome shotgun (WGS) entry which is preliminary data.</text>
</comment>
<dbReference type="PROSITE" id="PS51767">
    <property type="entry name" value="PEPTIDASE_A1"/>
    <property type="match status" value="1"/>
</dbReference>
<evidence type="ECO:0000256" key="1">
    <source>
        <dbReference type="ARBA" id="ARBA00007447"/>
    </source>
</evidence>
<evidence type="ECO:0000313" key="10">
    <source>
        <dbReference type="Proteomes" id="UP000245207"/>
    </source>
</evidence>
<keyword evidence="7" id="KW-0732">Signal</keyword>
<dbReference type="PRINTS" id="PR00792">
    <property type="entry name" value="PEPSIN"/>
</dbReference>
<dbReference type="Proteomes" id="UP000245207">
    <property type="component" value="Unassembled WGS sequence"/>
</dbReference>
<evidence type="ECO:0000313" key="9">
    <source>
        <dbReference type="EMBL" id="PWA39443.1"/>
    </source>
</evidence>
<evidence type="ECO:0000256" key="2">
    <source>
        <dbReference type="ARBA" id="ARBA00022670"/>
    </source>
</evidence>
<dbReference type="InterPro" id="IPR001461">
    <property type="entry name" value="Aspartic_peptidase_A1"/>
</dbReference>
<dbReference type="OrthoDB" id="660550at2759"/>
<dbReference type="GO" id="GO:0006508">
    <property type="term" value="P:proteolysis"/>
    <property type="evidence" value="ECO:0007669"/>
    <property type="project" value="UniProtKB-KW"/>
</dbReference>
<dbReference type="SUPFAM" id="SSF50630">
    <property type="entry name" value="Acid proteases"/>
    <property type="match status" value="1"/>
</dbReference>
<feature type="active site" evidence="6">
    <location>
        <position position="107"/>
    </location>
</feature>
<name>A0A2U1KRW6_ARTAN</name>
<dbReference type="InterPro" id="IPR032861">
    <property type="entry name" value="TAXi_N"/>
</dbReference>
<dbReference type="STRING" id="35608.A0A2U1KRW6"/>
<evidence type="ECO:0000259" key="8">
    <source>
        <dbReference type="PROSITE" id="PS51767"/>
    </source>
</evidence>
<reference evidence="9 10" key="1">
    <citation type="journal article" date="2018" name="Mol. Plant">
        <title>The genome of Artemisia annua provides insight into the evolution of Asteraceae family and artemisinin biosynthesis.</title>
        <authorList>
            <person name="Shen Q."/>
            <person name="Zhang L."/>
            <person name="Liao Z."/>
            <person name="Wang S."/>
            <person name="Yan T."/>
            <person name="Shi P."/>
            <person name="Liu M."/>
            <person name="Fu X."/>
            <person name="Pan Q."/>
            <person name="Wang Y."/>
            <person name="Lv Z."/>
            <person name="Lu X."/>
            <person name="Zhang F."/>
            <person name="Jiang W."/>
            <person name="Ma Y."/>
            <person name="Chen M."/>
            <person name="Hao X."/>
            <person name="Li L."/>
            <person name="Tang Y."/>
            <person name="Lv G."/>
            <person name="Zhou Y."/>
            <person name="Sun X."/>
            <person name="Brodelius P.E."/>
            <person name="Rose J.K.C."/>
            <person name="Tang K."/>
        </authorList>
    </citation>
    <scope>NUCLEOTIDE SEQUENCE [LARGE SCALE GENOMIC DNA]</scope>
    <source>
        <strain evidence="10">cv. Huhao1</strain>
        <tissue evidence="9">Leaf</tissue>
    </source>
</reference>
<feature type="chain" id="PRO_5015705560" evidence="7">
    <location>
        <begin position="23"/>
        <end position="430"/>
    </location>
</feature>
<dbReference type="GO" id="GO:0004190">
    <property type="term" value="F:aspartic-type endopeptidase activity"/>
    <property type="evidence" value="ECO:0007669"/>
    <property type="project" value="UniProtKB-KW"/>
</dbReference>
<evidence type="ECO:0000256" key="5">
    <source>
        <dbReference type="ARBA" id="ARBA00023180"/>
    </source>
</evidence>
<dbReference type="InterPro" id="IPR034161">
    <property type="entry name" value="Pepsin-like_plant"/>
</dbReference>